<evidence type="ECO:0000313" key="4">
    <source>
        <dbReference type="Proteomes" id="UP000782610"/>
    </source>
</evidence>
<feature type="chain" id="PRO_5037887940" evidence="2">
    <location>
        <begin position="23"/>
        <end position="117"/>
    </location>
</feature>
<dbReference type="Proteomes" id="UP000782610">
    <property type="component" value="Unassembled WGS sequence"/>
</dbReference>
<comment type="caution">
    <text evidence="3">The sequence shown here is derived from an EMBL/GenBank/DDBJ whole genome shotgun (WGS) entry which is preliminary data.</text>
</comment>
<feature type="region of interest" description="Disordered" evidence="1">
    <location>
        <begin position="87"/>
        <end position="117"/>
    </location>
</feature>
<organism evidence="3 4">
    <name type="scientific">Devosia nanyangense</name>
    <dbReference type="NCBI Taxonomy" id="1228055"/>
    <lineage>
        <taxon>Bacteria</taxon>
        <taxon>Pseudomonadati</taxon>
        <taxon>Pseudomonadota</taxon>
        <taxon>Alphaproteobacteria</taxon>
        <taxon>Hyphomicrobiales</taxon>
        <taxon>Devosiaceae</taxon>
        <taxon>Devosia</taxon>
    </lineage>
</organism>
<protein>
    <submittedName>
        <fullName evidence="3">Uncharacterized protein</fullName>
    </submittedName>
</protein>
<accession>A0A933L1X4</accession>
<evidence type="ECO:0000256" key="2">
    <source>
        <dbReference type="SAM" id="SignalP"/>
    </source>
</evidence>
<proteinExistence type="predicted"/>
<dbReference type="AlphaFoldDB" id="A0A933L1X4"/>
<dbReference type="EMBL" id="JACRAF010000027">
    <property type="protein sequence ID" value="MBI4922051.1"/>
    <property type="molecule type" value="Genomic_DNA"/>
</dbReference>
<keyword evidence="2" id="KW-0732">Signal</keyword>
<evidence type="ECO:0000256" key="1">
    <source>
        <dbReference type="SAM" id="MobiDB-lite"/>
    </source>
</evidence>
<evidence type="ECO:0000313" key="3">
    <source>
        <dbReference type="EMBL" id="MBI4922051.1"/>
    </source>
</evidence>
<name>A0A933L1X4_9HYPH</name>
<reference evidence="3" key="1">
    <citation type="submission" date="2020-07" db="EMBL/GenBank/DDBJ databases">
        <title>Huge and variable diversity of episymbiotic CPR bacteria and DPANN archaea in groundwater ecosystems.</title>
        <authorList>
            <person name="He C.Y."/>
            <person name="Keren R."/>
            <person name="Whittaker M."/>
            <person name="Farag I.F."/>
            <person name="Doudna J."/>
            <person name="Cate J.H.D."/>
            <person name="Banfield J.F."/>
        </authorList>
    </citation>
    <scope>NUCLEOTIDE SEQUENCE</scope>
    <source>
        <strain evidence="3">NC_groundwater_1586_Pr3_B-0.1um_66_15</strain>
    </source>
</reference>
<sequence>MRLTSLILSASLFAAAVPAASAADVIETTISMSTFMHRCTSMGGTIDTGGTAYIKICRLPNGQSVACDFSTSPAYCDVYRPTQPIRDMLGTPPVSMNPDMGTKTGPKLDVGGPDTVK</sequence>
<feature type="signal peptide" evidence="2">
    <location>
        <begin position="1"/>
        <end position="22"/>
    </location>
</feature>
<gene>
    <name evidence="3" type="ORF">HY834_09900</name>
</gene>